<dbReference type="GO" id="GO:0071555">
    <property type="term" value="P:cell wall organization"/>
    <property type="evidence" value="ECO:0007669"/>
    <property type="project" value="TreeGrafter"/>
</dbReference>
<feature type="modified residue" description="N6-carboxylysine" evidence="7">
    <location>
        <position position="122"/>
    </location>
</feature>
<reference evidence="10" key="1">
    <citation type="submission" date="2020-10" db="EMBL/GenBank/DDBJ databases">
        <authorList>
            <person name="Castelo-Branco R."/>
            <person name="Eusebio N."/>
            <person name="Adriana R."/>
            <person name="Vieira A."/>
            <person name="Brugerolle De Fraissinette N."/>
            <person name="Rezende De Castro R."/>
            <person name="Schneider M.P."/>
            <person name="Vasconcelos V."/>
            <person name="Leao P.N."/>
        </authorList>
    </citation>
    <scope>NUCLEOTIDE SEQUENCE</scope>
    <source>
        <strain evidence="10">LEGE 06105</strain>
    </source>
</reference>
<dbReference type="PANTHER" id="PTHR30627">
    <property type="entry name" value="PEPTIDOGLYCAN D,D-TRANSPEPTIDASE"/>
    <property type="match status" value="1"/>
</dbReference>
<keyword evidence="6 8" id="KW-0046">Antibiotic resistance</keyword>
<dbReference type="Proteomes" id="UP000620559">
    <property type="component" value="Unassembled WGS sequence"/>
</dbReference>
<evidence type="ECO:0000256" key="6">
    <source>
        <dbReference type="ARBA" id="ARBA00023251"/>
    </source>
</evidence>
<evidence type="ECO:0000259" key="9">
    <source>
        <dbReference type="Pfam" id="PF00905"/>
    </source>
</evidence>
<proteinExistence type="inferred from homology"/>
<dbReference type="EMBL" id="JADEWL010000022">
    <property type="protein sequence ID" value="MBE9212981.1"/>
    <property type="molecule type" value="Genomic_DNA"/>
</dbReference>
<evidence type="ECO:0000256" key="3">
    <source>
        <dbReference type="ARBA" id="ARBA00012865"/>
    </source>
</evidence>
<evidence type="ECO:0000256" key="8">
    <source>
        <dbReference type="RuleBase" id="RU361140"/>
    </source>
</evidence>
<accession>A0A8J7FET7</accession>
<gene>
    <name evidence="10" type="primary">blaOXA</name>
    <name evidence="10" type="ORF">IQ247_09830</name>
</gene>
<evidence type="ECO:0000256" key="4">
    <source>
        <dbReference type="ARBA" id="ARBA00022729"/>
    </source>
</evidence>
<organism evidence="10 11">
    <name type="scientific">Plectonema cf. radiosum LEGE 06105</name>
    <dbReference type="NCBI Taxonomy" id="945769"/>
    <lineage>
        <taxon>Bacteria</taxon>
        <taxon>Bacillati</taxon>
        <taxon>Cyanobacteriota</taxon>
        <taxon>Cyanophyceae</taxon>
        <taxon>Oscillatoriophycideae</taxon>
        <taxon>Oscillatoriales</taxon>
        <taxon>Microcoleaceae</taxon>
        <taxon>Plectonema</taxon>
    </lineage>
</organism>
<dbReference type="PANTHER" id="PTHR30627:SF6">
    <property type="entry name" value="BETA-LACTAMASE YBXI-RELATED"/>
    <property type="match status" value="1"/>
</dbReference>
<dbReference type="GO" id="GO:0046677">
    <property type="term" value="P:response to antibiotic"/>
    <property type="evidence" value="ECO:0007669"/>
    <property type="project" value="UniProtKB-UniRule"/>
</dbReference>
<evidence type="ECO:0000313" key="11">
    <source>
        <dbReference type="Proteomes" id="UP000620559"/>
    </source>
</evidence>
<dbReference type="GO" id="GO:0008658">
    <property type="term" value="F:penicillin binding"/>
    <property type="evidence" value="ECO:0007669"/>
    <property type="project" value="InterPro"/>
</dbReference>
<evidence type="ECO:0000256" key="7">
    <source>
        <dbReference type="PIRSR" id="PIRSR602137-50"/>
    </source>
</evidence>
<comment type="caution">
    <text evidence="10">The sequence shown here is derived from an EMBL/GenBank/DDBJ whole genome shotgun (WGS) entry which is preliminary data.</text>
</comment>
<dbReference type="AlphaFoldDB" id="A0A8J7FET7"/>
<dbReference type="EC" id="3.5.2.6" evidence="3 8"/>
<dbReference type="Pfam" id="PF00905">
    <property type="entry name" value="Transpeptidase"/>
    <property type="match status" value="1"/>
</dbReference>
<evidence type="ECO:0000256" key="5">
    <source>
        <dbReference type="ARBA" id="ARBA00022801"/>
    </source>
</evidence>
<dbReference type="SUPFAM" id="SSF56601">
    <property type="entry name" value="beta-lactamase/transpeptidase-like"/>
    <property type="match status" value="1"/>
</dbReference>
<evidence type="ECO:0000313" key="10">
    <source>
        <dbReference type="EMBL" id="MBE9212981.1"/>
    </source>
</evidence>
<feature type="active site" description="Acyl-ester intermediate" evidence="7">
    <location>
        <position position="119"/>
    </location>
</feature>
<dbReference type="PROSITE" id="PS00337">
    <property type="entry name" value="BETA_LACTAMASE_D"/>
    <property type="match status" value="1"/>
</dbReference>
<comment type="similarity">
    <text evidence="2 8">Belongs to the class-D beta-lactamase family.</text>
</comment>
<keyword evidence="4" id="KW-0732">Signal</keyword>
<dbReference type="NCBIfam" id="NF012161">
    <property type="entry name" value="bla_class_D_main"/>
    <property type="match status" value="1"/>
</dbReference>
<dbReference type="InterPro" id="IPR001460">
    <property type="entry name" value="PCN-bd_Tpept"/>
</dbReference>
<evidence type="ECO:0000256" key="1">
    <source>
        <dbReference type="ARBA" id="ARBA00001526"/>
    </source>
</evidence>
<dbReference type="GO" id="GO:0005886">
    <property type="term" value="C:plasma membrane"/>
    <property type="evidence" value="ECO:0007669"/>
    <property type="project" value="TreeGrafter"/>
</dbReference>
<dbReference type="InterPro" id="IPR050515">
    <property type="entry name" value="Beta-lactam/transpept"/>
</dbReference>
<comment type="catalytic activity">
    <reaction evidence="1 8">
        <text>a beta-lactam + H2O = a substituted beta-amino acid</text>
        <dbReference type="Rhea" id="RHEA:20401"/>
        <dbReference type="ChEBI" id="CHEBI:15377"/>
        <dbReference type="ChEBI" id="CHEBI:35627"/>
        <dbReference type="ChEBI" id="CHEBI:140347"/>
        <dbReference type="EC" id="3.5.2.6"/>
    </reaction>
</comment>
<feature type="domain" description="Penicillin-binding protein transpeptidase" evidence="9">
    <location>
        <begin position="91"/>
        <end position="293"/>
    </location>
</feature>
<dbReference type="InterPro" id="IPR002137">
    <property type="entry name" value="Beta-lactam_class-D_AS"/>
</dbReference>
<evidence type="ECO:0000256" key="2">
    <source>
        <dbReference type="ARBA" id="ARBA00007898"/>
    </source>
</evidence>
<dbReference type="GO" id="GO:0008800">
    <property type="term" value="F:beta-lactamase activity"/>
    <property type="evidence" value="ECO:0007669"/>
    <property type="project" value="UniProtKB-UniRule"/>
</dbReference>
<dbReference type="GO" id="GO:0017001">
    <property type="term" value="P:antibiotic catabolic process"/>
    <property type="evidence" value="ECO:0007669"/>
    <property type="project" value="InterPro"/>
</dbReference>
<dbReference type="InterPro" id="IPR012338">
    <property type="entry name" value="Beta-lactam/transpept-like"/>
</dbReference>
<dbReference type="RefSeq" id="WP_193919430.1">
    <property type="nucleotide sequence ID" value="NZ_JADEWL010000022.1"/>
</dbReference>
<dbReference type="Gene3D" id="3.40.710.10">
    <property type="entry name" value="DD-peptidase/beta-lactamase superfamily"/>
    <property type="match status" value="1"/>
</dbReference>
<keyword evidence="11" id="KW-1185">Reference proteome</keyword>
<name>A0A8J7FET7_9CYAN</name>
<protein>
    <recommendedName>
        <fullName evidence="3 8">Beta-lactamase</fullName>
        <ecNumber evidence="3 8">3.5.2.6</ecNumber>
    </recommendedName>
</protein>
<keyword evidence="5 8" id="KW-0378">Hydrolase</keyword>
<sequence length="315" mass="36094">MALSCLLQKVCGIGFVVLIFFPIVATPLDTEDNRLKNRRDKPLRWAGSPTCSKWRAESAEEREQEVNGGSLIAQSKINFGRVFKEFGVEEGSIVIYDASNKRFYEHNSSRNSKAFFPASTFKILNTLIALETGVIKDDVTVLTWDGIKRDIDAWNQDTNLRQAFKNSTVWFYQVLARKVGNERMQNFVNQVGYGNQQIGTVENIDKFWLEGLLKITPKQQIEFLNKVHDGNLPFSQRNLNLVKDMMIVEQTPDYTLRGKTGWVTSTNPNIGWFVGYLEQNNQVYYFATNIDMPIVKLAPARIKITRRCLEMLGLF</sequence>